<dbReference type="SUPFAM" id="SSF48208">
    <property type="entry name" value="Six-hairpin glycosidases"/>
    <property type="match status" value="1"/>
</dbReference>
<dbReference type="Pfam" id="PF17390">
    <property type="entry name" value="Bac_rhamnosid_C"/>
    <property type="match status" value="1"/>
</dbReference>
<evidence type="ECO:0000313" key="9">
    <source>
        <dbReference type="Proteomes" id="UP000077667"/>
    </source>
</evidence>
<dbReference type="OrthoDB" id="9766741at2"/>
<dbReference type="InterPro" id="IPR008928">
    <property type="entry name" value="6-hairpin_glycosidase_sf"/>
</dbReference>
<dbReference type="EMBL" id="CP015772">
    <property type="protein sequence ID" value="ANH81210.1"/>
    <property type="molecule type" value="Genomic_DNA"/>
</dbReference>
<dbReference type="Proteomes" id="UP000077667">
    <property type="component" value="Chromosome"/>
</dbReference>
<dbReference type="PANTHER" id="PTHR33307:SF6">
    <property type="entry name" value="ALPHA-RHAMNOSIDASE (EUROFUNG)-RELATED"/>
    <property type="match status" value="1"/>
</dbReference>
<dbReference type="InterPro" id="IPR012341">
    <property type="entry name" value="6hp_glycosidase-like_sf"/>
</dbReference>
<evidence type="ECO:0000259" key="7">
    <source>
        <dbReference type="Pfam" id="PF17390"/>
    </source>
</evidence>
<dbReference type="Pfam" id="PF05592">
    <property type="entry name" value="Bac_rhamnosid"/>
    <property type="match status" value="1"/>
</dbReference>
<evidence type="ECO:0000259" key="6">
    <source>
        <dbReference type="Pfam" id="PF17389"/>
    </source>
</evidence>
<dbReference type="InterPro" id="IPR035396">
    <property type="entry name" value="Bac_rhamnosid6H"/>
</dbReference>
<evidence type="ECO:0000256" key="2">
    <source>
        <dbReference type="ARBA" id="ARBA00012652"/>
    </source>
</evidence>
<keyword evidence="9" id="KW-1185">Reference proteome</keyword>
<proteinExistence type="predicted"/>
<dbReference type="STRING" id="1176587.A8C56_09645"/>
<gene>
    <name evidence="8" type="ORF">A8C56_09645</name>
</gene>
<accession>A0A1A9I3B4</accession>
<dbReference type="InterPro" id="IPR035398">
    <property type="entry name" value="Bac_rhamnosid_C"/>
</dbReference>
<evidence type="ECO:0000256" key="3">
    <source>
        <dbReference type="ARBA" id="ARBA00022801"/>
    </source>
</evidence>
<feature type="domain" description="Alpha-L-rhamnosidase C-terminal" evidence="7">
    <location>
        <begin position="723"/>
        <end position="792"/>
    </location>
</feature>
<dbReference type="EC" id="3.2.1.40" evidence="2"/>
<dbReference type="GO" id="GO:0005975">
    <property type="term" value="P:carbohydrate metabolic process"/>
    <property type="evidence" value="ECO:0007669"/>
    <property type="project" value="InterPro"/>
</dbReference>
<dbReference type="PANTHER" id="PTHR33307">
    <property type="entry name" value="ALPHA-RHAMNOSIDASE (EUROFUNG)"/>
    <property type="match status" value="1"/>
</dbReference>
<dbReference type="InterPro" id="IPR013737">
    <property type="entry name" value="Bac_rhamnosid_N"/>
</dbReference>
<dbReference type="Gene3D" id="1.50.10.10">
    <property type="match status" value="1"/>
</dbReference>
<dbReference type="Gene3D" id="2.60.420.10">
    <property type="entry name" value="Maltose phosphorylase, domain 3"/>
    <property type="match status" value="1"/>
</dbReference>
<dbReference type="Pfam" id="PF08531">
    <property type="entry name" value="Bac_rhamnosid_N"/>
    <property type="match status" value="1"/>
</dbReference>
<evidence type="ECO:0000313" key="8">
    <source>
        <dbReference type="EMBL" id="ANH81210.1"/>
    </source>
</evidence>
<evidence type="ECO:0000259" key="5">
    <source>
        <dbReference type="Pfam" id="PF08531"/>
    </source>
</evidence>
<evidence type="ECO:0000259" key="4">
    <source>
        <dbReference type="Pfam" id="PF05592"/>
    </source>
</evidence>
<protein>
    <recommendedName>
        <fullName evidence="2">alpha-L-rhamnosidase</fullName>
        <ecNumber evidence="2">3.2.1.40</ecNumber>
    </recommendedName>
</protein>
<dbReference type="AlphaFoldDB" id="A0A1A9I3B4"/>
<sequence>MKLMNKQKKRIIQVAWLLMFGLPGPIVLLGQPALKSWQAQWITSGLGNDRPMPLFRKVFRADKKIKSAVVYFCGLGYGDLYLNGVLVDPSRMLDPAQTNYEQYALYTAFDITTRLKKGANCLGVLLGNGFYGQDKVWGGWAKYGNPIFILQLELTYADGTRETLISDRSWQWHESPVIQNNVYAGEAYDARKEIKGWSLPGTSIAGWNSAVTATGVIPKELRLQKMNPVRMQQELRPVKMWKTANGNYIFDFEINSTGIPQITVKQPRGTRLTMRMGELLNKDSTVNFATTGVFATGVVQTDEYICAGAGTEIWHPRFTYHGYRYLELSGAATVPHLNWLKMVTIHSDLKRRGLFVCADQQINRLHELAVRTALSNIQGLPVDCPQREKCGWLGDAHTVAPFENLNFEMKDFWEKYLEDIHSSSAGFEENTLFHKYSNALFYWADKPAGLPYMVAPGRRTCGVASPDWGTAVVQLPWQTYLYYGDAEILRKYYPAMKQWVAHIETLSMQDSLKIKHIVPFGLGDWCPPGGNKTIDTPIPLSATAFHYLDAGILQKTAAILGHKEDQQYYSALKTKIAHAFVTAFYDHINKTFGSQTADALALDFGLVPPGDEKAVSAAIVRNMKEKYHNFLHTGIFGMGRIGKALSRFGNAAAAYNVFTKKGAYSFEYMWASAGATSLWEILPISAASKDSCLREGTYSLNHPMLGAYDAWFYEDVAGICPDESGPGFKVIRYEPTMMGLLAWAKASIETPYGKAESNWKNENGKLIWKITIPPNASGCVALPKGKAIRINGKSFGQATFPVIENKAETILYRFPSGRYEVQYAH</sequence>
<dbReference type="Pfam" id="PF17389">
    <property type="entry name" value="Bac_rhamnosid6H"/>
    <property type="match status" value="1"/>
</dbReference>
<dbReference type="KEGG" id="nia:A8C56_09645"/>
<feature type="domain" description="Bacterial alpha-L-rhamnosidase N-terminal" evidence="5">
    <location>
        <begin position="63"/>
        <end position="232"/>
    </location>
</feature>
<reference evidence="8 9" key="1">
    <citation type="submission" date="2016-05" db="EMBL/GenBank/DDBJ databases">
        <title>Niabella ginsenosidivorans BS26 whole genome sequencing.</title>
        <authorList>
            <person name="Im W.T."/>
            <person name="Siddiqi M.Z."/>
        </authorList>
    </citation>
    <scope>NUCLEOTIDE SEQUENCE [LARGE SCALE GENOMIC DNA]</scope>
    <source>
        <strain evidence="8 9">BS26</strain>
    </source>
</reference>
<organism evidence="8 9">
    <name type="scientific">Niabella ginsenosidivorans</name>
    <dbReference type="NCBI Taxonomy" id="1176587"/>
    <lineage>
        <taxon>Bacteria</taxon>
        <taxon>Pseudomonadati</taxon>
        <taxon>Bacteroidota</taxon>
        <taxon>Chitinophagia</taxon>
        <taxon>Chitinophagales</taxon>
        <taxon>Chitinophagaceae</taxon>
        <taxon>Niabella</taxon>
    </lineage>
</organism>
<comment type="catalytic activity">
    <reaction evidence="1">
        <text>Hydrolysis of terminal non-reducing alpha-L-rhamnose residues in alpha-L-rhamnosides.</text>
        <dbReference type="EC" id="3.2.1.40"/>
    </reaction>
</comment>
<dbReference type="Gene3D" id="2.60.120.260">
    <property type="entry name" value="Galactose-binding domain-like"/>
    <property type="match status" value="2"/>
</dbReference>
<evidence type="ECO:0000256" key="1">
    <source>
        <dbReference type="ARBA" id="ARBA00001445"/>
    </source>
</evidence>
<dbReference type="InterPro" id="IPR008902">
    <property type="entry name" value="Rhamnosid_concanavalin"/>
</dbReference>
<keyword evidence="3" id="KW-0378">Hydrolase</keyword>
<feature type="domain" description="Alpha-L-rhamnosidase six-hairpin glycosidase" evidence="6">
    <location>
        <begin position="351"/>
        <end position="716"/>
    </location>
</feature>
<name>A0A1A9I3B4_9BACT</name>
<dbReference type="InterPro" id="IPR016007">
    <property type="entry name" value="Alpha_rhamnosid"/>
</dbReference>
<dbReference type="GO" id="GO:0030596">
    <property type="term" value="F:alpha-L-rhamnosidase activity"/>
    <property type="evidence" value="ECO:0007669"/>
    <property type="project" value="UniProtKB-EC"/>
</dbReference>
<feature type="domain" description="Alpha-L-rhamnosidase concanavalin-like" evidence="4">
    <location>
        <begin position="242"/>
        <end position="346"/>
    </location>
</feature>